<dbReference type="InterPro" id="IPR016181">
    <property type="entry name" value="Acyl_CoA_acyltransferase"/>
</dbReference>
<feature type="binding site" evidence="4">
    <location>
        <position position="171"/>
    </location>
    <ligand>
        <name>1D-myo-inositol 2-(L-cysteinylamino)-2-deoxy-alpha-D-glucopyranoside</name>
        <dbReference type="ChEBI" id="CHEBI:58887"/>
    </ligand>
</feature>
<organism evidence="6 7">
    <name type="scientific">Actinokineospora soli</name>
    <dbReference type="NCBI Taxonomy" id="1048753"/>
    <lineage>
        <taxon>Bacteria</taxon>
        <taxon>Bacillati</taxon>
        <taxon>Actinomycetota</taxon>
        <taxon>Actinomycetes</taxon>
        <taxon>Pseudonocardiales</taxon>
        <taxon>Pseudonocardiaceae</taxon>
        <taxon>Actinokineospora</taxon>
    </lineage>
</organism>
<dbReference type="Gene3D" id="3.40.630.30">
    <property type="match status" value="1"/>
</dbReference>
<name>A0ABW2TY12_9PSEU</name>
<dbReference type="PROSITE" id="PS51186">
    <property type="entry name" value="GNAT"/>
    <property type="match status" value="2"/>
</dbReference>
<feature type="binding site" evidence="4">
    <location>
        <position position="257"/>
    </location>
    <ligand>
        <name>1D-myo-inositol 2-(L-cysteinylamino)-2-deoxy-alpha-D-glucopyranoside</name>
        <dbReference type="ChEBI" id="CHEBI:58887"/>
    </ligand>
</feature>
<feature type="domain" description="N-acetyltransferase" evidence="5">
    <location>
        <begin position="1"/>
        <end position="136"/>
    </location>
</feature>
<comment type="caution">
    <text evidence="6">The sequence shown here is derived from an EMBL/GenBank/DDBJ whole genome shotgun (WGS) entry which is preliminary data.</text>
</comment>
<feature type="binding site" evidence="4">
    <location>
        <begin position="223"/>
        <end position="225"/>
    </location>
    <ligand>
        <name>acetyl-CoA</name>
        <dbReference type="ChEBI" id="CHEBI:57288"/>
        <label>2</label>
    </ligand>
</feature>
<keyword evidence="2 4" id="KW-0677">Repeat</keyword>
<protein>
    <recommendedName>
        <fullName evidence="4">Mycothiol acetyltransferase</fullName>
        <shortName evidence="4">MSH acetyltransferase</shortName>
        <ecNumber evidence="4">2.3.1.189</ecNumber>
    </recommendedName>
    <alternativeName>
        <fullName evidence="4">Mycothiol synthase</fullName>
    </alternativeName>
</protein>
<evidence type="ECO:0000256" key="4">
    <source>
        <dbReference type="HAMAP-Rule" id="MF_01698"/>
    </source>
</evidence>
<feature type="binding site" evidence="4">
    <location>
        <begin position="262"/>
        <end position="267"/>
    </location>
    <ligand>
        <name>acetyl-CoA</name>
        <dbReference type="ChEBI" id="CHEBI:57288"/>
        <label>2</label>
    </ligand>
</feature>
<sequence>MDLTWHDEIDPALVREFLQAVAAVDGRPEVDPGGPLPREFRGGRHLVAATGDRLAGYAHVAADAFGRAAAELLVRPDERGRGLGTALVGEVTATHPGVRVWAHGDHPAAARIAARLGLAKVREMWQMRLEFGDPLPEPVWPDGIAVRAFAPGRDEDAVVAVNKRAFDWHPEQGALTAADVVATEAEPWFDPAGFFLAADAADRVVGFHWTKTHPDGTGEVYVVGVDPAAQGGGLGRALTLQGLHHLRERGVPAVILYVEADNAPAVKVYQRLGFTRSDADIQYAAIPPNGA</sequence>
<dbReference type="InterPro" id="IPR050276">
    <property type="entry name" value="MshD_Acetyltransferase"/>
</dbReference>
<dbReference type="SUPFAM" id="SSF55729">
    <property type="entry name" value="Acyl-CoA N-acyltransferases (Nat)"/>
    <property type="match status" value="2"/>
</dbReference>
<dbReference type="EMBL" id="JBHTEY010000004">
    <property type="protein sequence ID" value="MFC7618206.1"/>
    <property type="molecule type" value="Genomic_DNA"/>
</dbReference>
<proteinExistence type="inferred from homology"/>
<dbReference type="CDD" id="cd04301">
    <property type="entry name" value="NAT_SF"/>
    <property type="match status" value="2"/>
</dbReference>
<keyword evidence="1 4" id="KW-0808">Transferase</keyword>
<comment type="function">
    <text evidence="4">Catalyzes the transfer of acetyl from acetyl-CoA to desacetylmycothiol (Cys-GlcN-Ins) to form mycothiol.</text>
</comment>
<comment type="subunit">
    <text evidence="4">Monomer.</text>
</comment>
<evidence type="ECO:0000313" key="7">
    <source>
        <dbReference type="Proteomes" id="UP001596512"/>
    </source>
</evidence>
<dbReference type="PANTHER" id="PTHR43617:SF31">
    <property type="entry name" value="MYCOTHIOL ACETYLTRANSFERASE"/>
    <property type="match status" value="1"/>
</dbReference>
<feature type="binding site" evidence="4">
    <location>
        <begin position="72"/>
        <end position="74"/>
    </location>
    <ligand>
        <name>acetyl-CoA</name>
        <dbReference type="ChEBI" id="CHEBI:57288"/>
        <label>1</label>
    </ligand>
</feature>
<evidence type="ECO:0000313" key="6">
    <source>
        <dbReference type="EMBL" id="MFC7618206.1"/>
    </source>
</evidence>
<gene>
    <name evidence="4 6" type="primary">mshD</name>
    <name evidence="6" type="ORF">ACFQV2_37295</name>
</gene>
<dbReference type="EC" id="2.3.1.189" evidence="4"/>
<comment type="similarity">
    <text evidence="4">Belongs to the acetyltransferase family. MshD subfamily.</text>
</comment>
<dbReference type="Pfam" id="PF00583">
    <property type="entry name" value="Acetyltransf_1"/>
    <property type="match status" value="1"/>
</dbReference>
<dbReference type="GO" id="GO:0035447">
    <property type="term" value="F:mycothiol synthase activity"/>
    <property type="evidence" value="ECO:0007669"/>
    <property type="project" value="UniProtKB-EC"/>
</dbReference>
<feature type="binding site" evidence="4">
    <location>
        <begin position="230"/>
        <end position="236"/>
    </location>
    <ligand>
        <name>acetyl-CoA</name>
        <dbReference type="ChEBI" id="CHEBI:57288"/>
        <label>2</label>
    </ligand>
</feature>
<dbReference type="PIRSF" id="PIRSF021524">
    <property type="entry name" value="MSH_acetyltransferase"/>
    <property type="match status" value="1"/>
</dbReference>
<accession>A0ABW2TY12</accession>
<feature type="binding site" evidence="4">
    <location>
        <position position="211"/>
    </location>
    <ligand>
        <name>1D-myo-inositol 2-(L-cysteinylamino)-2-deoxy-alpha-D-glucopyranoside</name>
        <dbReference type="ChEBI" id="CHEBI:58887"/>
    </ligand>
</feature>
<dbReference type="InterPro" id="IPR000182">
    <property type="entry name" value="GNAT_dom"/>
</dbReference>
<comment type="catalytic activity">
    <reaction evidence="4">
        <text>1D-myo-inositol 2-(L-cysteinylamino)-2-deoxy-alpha-D-glucopyranoside + acetyl-CoA = mycothiol + CoA + H(+)</text>
        <dbReference type="Rhea" id="RHEA:26172"/>
        <dbReference type="ChEBI" id="CHEBI:15378"/>
        <dbReference type="ChEBI" id="CHEBI:16768"/>
        <dbReference type="ChEBI" id="CHEBI:57287"/>
        <dbReference type="ChEBI" id="CHEBI:57288"/>
        <dbReference type="ChEBI" id="CHEBI:58887"/>
        <dbReference type="EC" id="2.3.1.189"/>
    </reaction>
</comment>
<dbReference type="Pfam" id="PF13508">
    <property type="entry name" value="Acetyltransf_7"/>
    <property type="match status" value="1"/>
</dbReference>
<keyword evidence="7" id="KW-1185">Reference proteome</keyword>
<evidence type="ECO:0000259" key="5">
    <source>
        <dbReference type="PROSITE" id="PS51186"/>
    </source>
</evidence>
<dbReference type="HAMAP" id="MF_01698">
    <property type="entry name" value="MshD"/>
    <property type="match status" value="1"/>
</dbReference>
<evidence type="ECO:0000256" key="1">
    <source>
        <dbReference type="ARBA" id="ARBA00022679"/>
    </source>
</evidence>
<dbReference type="Proteomes" id="UP001596512">
    <property type="component" value="Unassembled WGS sequence"/>
</dbReference>
<dbReference type="PANTHER" id="PTHR43617">
    <property type="entry name" value="L-AMINO ACID N-ACETYLTRANSFERASE"/>
    <property type="match status" value="1"/>
</dbReference>
<reference evidence="7" key="1">
    <citation type="journal article" date="2019" name="Int. J. Syst. Evol. Microbiol.">
        <title>The Global Catalogue of Microorganisms (GCM) 10K type strain sequencing project: providing services to taxonomists for standard genome sequencing and annotation.</title>
        <authorList>
            <consortium name="The Broad Institute Genomics Platform"/>
            <consortium name="The Broad Institute Genome Sequencing Center for Infectious Disease"/>
            <person name="Wu L."/>
            <person name="Ma J."/>
        </authorList>
    </citation>
    <scope>NUCLEOTIDE SEQUENCE [LARGE SCALE GENOMIC DNA]</scope>
    <source>
        <strain evidence="7">JCM 17695</strain>
    </source>
</reference>
<evidence type="ECO:0000256" key="2">
    <source>
        <dbReference type="ARBA" id="ARBA00022737"/>
    </source>
</evidence>
<dbReference type="NCBIfam" id="TIGR03448">
    <property type="entry name" value="mycothiol_MshD"/>
    <property type="match status" value="1"/>
</dbReference>
<keyword evidence="3 4" id="KW-0012">Acyltransferase</keyword>
<evidence type="ECO:0000256" key="3">
    <source>
        <dbReference type="ARBA" id="ARBA00023315"/>
    </source>
</evidence>
<dbReference type="InterPro" id="IPR017813">
    <property type="entry name" value="Mycothiol_AcTrfase"/>
</dbReference>
<comment type="caution">
    <text evidence="4">Lacks conserved residue(s) required for the propagation of feature annotation.</text>
</comment>
<feature type="binding site" evidence="4">
    <location>
        <position position="219"/>
    </location>
    <ligand>
        <name>1D-myo-inositol 2-(L-cysteinylamino)-2-deoxy-alpha-D-glucopyranoside</name>
        <dbReference type="ChEBI" id="CHEBI:58887"/>
    </ligand>
</feature>
<feature type="domain" description="N-acetyltransferase" evidence="5">
    <location>
        <begin position="144"/>
        <end position="291"/>
    </location>
</feature>